<dbReference type="SUPFAM" id="SSF53474">
    <property type="entry name" value="alpha/beta-Hydrolases"/>
    <property type="match status" value="1"/>
</dbReference>
<dbReference type="PANTHER" id="PTHR43433:SF10">
    <property type="entry name" value="AB HYDROLASE-1 DOMAIN-CONTAINING PROTEIN"/>
    <property type="match status" value="1"/>
</dbReference>
<reference evidence="2 3" key="1">
    <citation type="submission" date="2018-09" db="EMBL/GenBank/DDBJ databases">
        <title>YIM 75507 draft genome.</title>
        <authorList>
            <person name="Tang S."/>
            <person name="Feng Y."/>
        </authorList>
    </citation>
    <scope>NUCLEOTIDE SEQUENCE [LARGE SCALE GENOMIC DNA]</scope>
    <source>
        <strain evidence="2 3">YIM 75507</strain>
    </source>
</reference>
<dbReference type="EMBL" id="QZEY01000006">
    <property type="protein sequence ID" value="RJL31762.1"/>
    <property type="molecule type" value="Genomic_DNA"/>
</dbReference>
<sequence length="289" mass="30775">MKFGVREPERLGAVRLEDGRQLGWAQWGPEDGTPVLFFSGSAMGRSLGFGGDVLGRLGVRLISVDRPGLGSSDADPERSLTDWAADVSQLVDGLGLTGARGVGFSHGAPFTLVCAAAGVLSAAAVVSGLDELSRPELAPLLDPDVAELVRLAAADPAAFEVSFTSHADADMLWGVIERFSPQRDMEIYAHPAFEPAYRRSLTEGFSQGAAGYARDLTLAYRPWPFDVADITVPVDLWYGGHDPGSVHSPDHGATLAARIPKARRHVIPDSGGAILWTHAEDILRTLLAR</sequence>
<evidence type="ECO:0000313" key="3">
    <source>
        <dbReference type="Proteomes" id="UP000265768"/>
    </source>
</evidence>
<dbReference type="InterPro" id="IPR050471">
    <property type="entry name" value="AB_hydrolase"/>
</dbReference>
<evidence type="ECO:0000259" key="1">
    <source>
        <dbReference type="Pfam" id="PF00561"/>
    </source>
</evidence>
<comment type="caution">
    <text evidence="2">The sequence shown here is derived from an EMBL/GenBank/DDBJ whole genome shotgun (WGS) entry which is preliminary data.</text>
</comment>
<dbReference type="RefSeq" id="WP_119927790.1">
    <property type="nucleotide sequence ID" value="NZ_QZEY01000006.1"/>
</dbReference>
<dbReference type="Gene3D" id="3.40.50.1820">
    <property type="entry name" value="alpha/beta hydrolase"/>
    <property type="match status" value="1"/>
</dbReference>
<accession>A0A3A4BL41</accession>
<dbReference type="GO" id="GO:0016787">
    <property type="term" value="F:hydrolase activity"/>
    <property type="evidence" value="ECO:0007669"/>
    <property type="project" value="UniProtKB-KW"/>
</dbReference>
<keyword evidence="3" id="KW-1185">Reference proteome</keyword>
<dbReference type="Pfam" id="PF00561">
    <property type="entry name" value="Abhydrolase_1"/>
    <property type="match status" value="1"/>
</dbReference>
<evidence type="ECO:0000313" key="2">
    <source>
        <dbReference type="EMBL" id="RJL31762.1"/>
    </source>
</evidence>
<name>A0A3A4BL41_9ACTN</name>
<organism evidence="2 3">
    <name type="scientific">Bailinhaonella thermotolerans</name>
    <dbReference type="NCBI Taxonomy" id="1070861"/>
    <lineage>
        <taxon>Bacteria</taxon>
        <taxon>Bacillati</taxon>
        <taxon>Actinomycetota</taxon>
        <taxon>Actinomycetes</taxon>
        <taxon>Streptosporangiales</taxon>
        <taxon>Streptosporangiaceae</taxon>
        <taxon>Bailinhaonella</taxon>
    </lineage>
</organism>
<dbReference type="AlphaFoldDB" id="A0A3A4BL41"/>
<protein>
    <submittedName>
        <fullName evidence="2">Alpha/beta hydrolase</fullName>
    </submittedName>
</protein>
<gene>
    <name evidence="2" type="ORF">D5H75_18895</name>
</gene>
<dbReference type="OrthoDB" id="9800988at2"/>
<dbReference type="InterPro" id="IPR000073">
    <property type="entry name" value="AB_hydrolase_1"/>
</dbReference>
<keyword evidence="2" id="KW-0378">Hydrolase</keyword>
<dbReference type="PANTHER" id="PTHR43433">
    <property type="entry name" value="HYDROLASE, ALPHA/BETA FOLD FAMILY PROTEIN"/>
    <property type="match status" value="1"/>
</dbReference>
<feature type="domain" description="AB hydrolase-1" evidence="1">
    <location>
        <begin position="51"/>
        <end position="278"/>
    </location>
</feature>
<dbReference type="InterPro" id="IPR029058">
    <property type="entry name" value="AB_hydrolase_fold"/>
</dbReference>
<dbReference type="Proteomes" id="UP000265768">
    <property type="component" value="Unassembled WGS sequence"/>
</dbReference>
<proteinExistence type="predicted"/>